<dbReference type="AlphaFoldDB" id="A0A5N6ECA2"/>
<organism evidence="1 2">
    <name type="scientific">Aspergillus novoparasiticus</name>
    <dbReference type="NCBI Taxonomy" id="986946"/>
    <lineage>
        <taxon>Eukaryota</taxon>
        <taxon>Fungi</taxon>
        <taxon>Dikarya</taxon>
        <taxon>Ascomycota</taxon>
        <taxon>Pezizomycotina</taxon>
        <taxon>Eurotiomycetes</taxon>
        <taxon>Eurotiomycetidae</taxon>
        <taxon>Eurotiales</taxon>
        <taxon>Aspergillaceae</taxon>
        <taxon>Aspergillus</taxon>
        <taxon>Aspergillus subgen. Circumdati</taxon>
    </lineage>
</organism>
<accession>A0A5N6ECA2</accession>
<evidence type="ECO:0000313" key="1">
    <source>
        <dbReference type="EMBL" id="KAB8215236.1"/>
    </source>
</evidence>
<name>A0A5N6ECA2_9EURO</name>
<keyword evidence="2" id="KW-1185">Reference proteome</keyword>
<proteinExistence type="predicted"/>
<dbReference type="EMBL" id="ML733508">
    <property type="protein sequence ID" value="KAB8215236.1"/>
    <property type="molecule type" value="Genomic_DNA"/>
</dbReference>
<protein>
    <recommendedName>
        <fullName evidence="3">Aminoglycoside phosphotransferase domain-containing protein</fullName>
    </recommendedName>
</protein>
<evidence type="ECO:0000313" key="2">
    <source>
        <dbReference type="Proteomes" id="UP000326799"/>
    </source>
</evidence>
<gene>
    <name evidence="1" type="ORF">BDV33DRAFT_181179</name>
</gene>
<sequence length="182" mass="20873">MGGPPSSGITWFDDDSWIGREVKFDEPTPSRWRIVRKIHEREILHLEWEVKMGWRAEGRAVFLCTNTEGKEAVVKVRLQIPYMETYFTSSDERAKQAIPDMGEMTQIEIDALRCLTQAGCSSSPALLGWKHETQSNTGWVPGGFVDYILMEKVTGSKAPDYRQPMAQKERDRLLKAFKEAYL</sequence>
<dbReference type="Proteomes" id="UP000326799">
    <property type="component" value="Unassembled WGS sequence"/>
</dbReference>
<reference evidence="1 2" key="1">
    <citation type="submission" date="2019-04" db="EMBL/GenBank/DDBJ databases">
        <title>Fungal friends and foes A comparative genomics study of 23 Aspergillus species from section Flavi.</title>
        <authorList>
            <consortium name="DOE Joint Genome Institute"/>
            <person name="Kjaerbolling I."/>
            <person name="Vesth T.C."/>
            <person name="Frisvad J.C."/>
            <person name="Nybo J.L."/>
            <person name="Theobald S."/>
            <person name="Kildgaard S."/>
            <person name="Petersen T.I."/>
            <person name="Kuo A."/>
            <person name="Sato A."/>
            <person name="Lyhne E.K."/>
            <person name="Kogle M.E."/>
            <person name="Wiebenga A."/>
            <person name="Kun R.S."/>
            <person name="Lubbers R.J."/>
            <person name="Makela M.R."/>
            <person name="Barry K."/>
            <person name="Chovatia M."/>
            <person name="Clum A."/>
            <person name="Daum C."/>
            <person name="Haridas S."/>
            <person name="He G."/>
            <person name="LaButti K."/>
            <person name="Lipzen A."/>
            <person name="Mondo S."/>
            <person name="Pangilinan J."/>
            <person name="Riley R."/>
            <person name="Salamov A."/>
            <person name="Simmons B.A."/>
            <person name="Magnuson J.K."/>
            <person name="Henrissat B."/>
            <person name="Mortensen U.H."/>
            <person name="Larsen T.O."/>
            <person name="De vries R.P."/>
            <person name="Grigoriev I.V."/>
            <person name="Machida M."/>
            <person name="Baker S.E."/>
            <person name="Andersen M.R."/>
        </authorList>
    </citation>
    <scope>NUCLEOTIDE SEQUENCE [LARGE SCALE GENOMIC DNA]</scope>
    <source>
        <strain evidence="1 2">CBS 126849</strain>
    </source>
</reference>
<evidence type="ECO:0008006" key="3">
    <source>
        <dbReference type="Google" id="ProtNLM"/>
    </source>
</evidence>